<feature type="transmembrane region" description="Helical" evidence="1">
    <location>
        <begin position="102"/>
        <end position="122"/>
    </location>
</feature>
<keyword evidence="1" id="KW-1133">Transmembrane helix</keyword>
<feature type="transmembrane region" description="Helical" evidence="1">
    <location>
        <begin position="71"/>
        <end position="90"/>
    </location>
</feature>
<keyword evidence="1" id="KW-0812">Transmembrane</keyword>
<dbReference type="Gene3D" id="1.10.3730.20">
    <property type="match status" value="1"/>
</dbReference>
<accession>A0A1F6CXP6</accession>
<dbReference type="InterPro" id="IPR037185">
    <property type="entry name" value="EmrE-like"/>
</dbReference>
<gene>
    <name evidence="3" type="ORF">A2851_03215</name>
</gene>
<dbReference type="GO" id="GO:0016020">
    <property type="term" value="C:membrane"/>
    <property type="evidence" value="ECO:0007669"/>
    <property type="project" value="InterPro"/>
</dbReference>
<dbReference type="Pfam" id="PF00892">
    <property type="entry name" value="EamA"/>
    <property type="match status" value="2"/>
</dbReference>
<proteinExistence type="predicted"/>
<feature type="domain" description="EamA" evidence="2">
    <location>
        <begin position="166"/>
        <end position="295"/>
    </location>
</feature>
<feature type="transmembrane region" description="Helical" evidence="1">
    <location>
        <begin position="128"/>
        <end position="146"/>
    </location>
</feature>
<feature type="transmembrane region" description="Helical" evidence="1">
    <location>
        <begin position="279"/>
        <end position="296"/>
    </location>
</feature>
<dbReference type="EMBL" id="MFKT01000007">
    <property type="protein sequence ID" value="OGG53887.1"/>
    <property type="molecule type" value="Genomic_DNA"/>
</dbReference>
<dbReference type="AlphaFoldDB" id="A0A1F6CXP6"/>
<feature type="transmembrane region" description="Helical" evidence="1">
    <location>
        <begin position="38"/>
        <end position="59"/>
    </location>
</feature>
<reference evidence="3 4" key="1">
    <citation type="journal article" date="2016" name="Nat. Commun.">
        <title>Thousands of microbial genomes shed light on interconnected biogeochemical processes in an aquifer system.</title>
        <authorList>
            <person name="Anantharaman K."/>
            <person name="Brown C.T."/>
            <person name="Hug L.A."/>
            <person name="Sharon I."/>
            <person name="Castelle C.J."/>
            <person name="Probst A.J."/>
            <person name="Thomas B.C."/>
            <person name="Singh A."/>
            <person name="Wilkins M.J."/>
            <person name="Karaoz U."/>
            <person name="Brodie E.L."/>
            <person name="Williams K.H."/>
            <person name="Hubbard S.S."/>
            <person name="Banfield J.F."/>
        </authorList>
    </citation>
    <scope>NUCLEOTIDE SEQUENCE [LARGE SCALE GENOMIC DNA]</scope>
</reference>
<dbReference type="STRING" id="1798480.A2851_03215"/>
<feature type="transmembrane region" description="Helical" evidence="1">
    <location>
        <begin position="189"/>
        <end position="210"/>
    </location>
</feature>
<feature type="transmembrane region" description="Helical" evidence="1">
    <location>
        <begin position="252"/>
        <end position="272"/>
    </location>
</feature>
<keyword evidence="1" id="KW-0472">Membrane</keyword>
<feature type="transmembrane region" description="Helical" evidence="1">
    <location>
        <begin position="166"/>
        <end position="183"/>
    </location>
</feature>
<dbReference type="SUPFAM" id="SSF103481">
    <property type="entry name" value="Multidrug resistance efflux transporter EmrE"/>
    <property type="match status" value="2"/>
</dbReference>
<feature type="transmembrane region" description="Helical" evidence="1">
    <location>
        <begin position="222"/>
        <end position="240"/>
    </location>
</feature>
<feature type="transmembrane region" description="Helical" evidence="1">
    <location>
        <begin position="6"/>
        <end position="26"/>
    </location>
</feature>
<dbReference type="InterPro" id="IPR000620">
    <property type="entry name" value="EamA_dom"/>
</dbReference>
<sequence>MPQELLIAIIAGLGGMFGWGFADFFAKKTISSIGDTLSLAWAGVFGTVVFLLAAAYQLLWGSGALAIPQDLAVWLGLAFFGALQAGVYLFAYKGFGKGQISLLAPVFASFSGIVALISILFLGEPVTAPHIMALVVIFGGVMLMSIDLNAFRGRVDLVHVPGLKEVLIATLLAALWTVLWDQFVSGQDWLAYALYMFAFMTIAVFVMAKVQGVLRGISSRNVWIFVALIGISETVAYLAISLGYSATSFTSIVTLISGAFSLPTIILARIFLEERPTRVQTLGSMFIIAGIAALSLL</sequence>
<evidence type="ECO:0000256" key="1">
    <source>
        <dbReference type="SAM" id="Phobius"/>
    </source>
</evidence>
<protein>
    <recommendedName>
        <fullName evidence="2">EamA domain-containing protein</fullName>
    </recommendedName>
</protein>
<evidence type="ECO:0000313" key="3">
    <source>
        <dbReference type="EMBL" id="OGG53887.1"/>
    </source>
</evidence>
<feature type="domain" description="EamA" evidence="2">
    <location>
        <begin position="7"/>
        <end position="145"/>
    </location>
</feature>
<evidence type="ECO:0000259" key="2">
    <source>
        <dbReference type="Pfam" id="PF00892"/>
    </source>
</evidence>
<name>A0A1F6CXP6_9BACT</name>
<dbReference type="Proteomes" id="UP000176863">
    <property type="component" value="Unassembled WGS sequence"/>
</dbReference>
<comment type="caution">
    <text evidence="3">The sequence shown here is derived from an EMBL/GenBank/DDBJ whole genome shotgun (WGS) entry which is preliminary data.</text>
</comment>
<evidence type="ECO:0000313" key="4">
    <source>
        <dbReference type="Proteomes" id="UP000176863"/>
    </source>
</evidence>
<organism evidence="3 4">
    <name type="scientific">Candidatus Kaiserbacteria bacterium RIFCSPHIGHO2_01_FULL_53_29</name>
    <dbReference type="NCBI Taxonomy" id="1798480"/>
    <lineage>
        <taxon>Bacteria</taxon>
        <taxon>Candidatus Kaiseribacteriota</taxon>
    </lineage>
</organism>